<evidence type="ECO:0000313" key="5">
    <source>
        <dbReference type="EMBL" id="QIK77571.1"/>
    </source>
</evidence>
<feature type="chain" id="PRO_5026246820" evidence="4">
    <location>
        <begin position="23"/>
        <end position="239"/>
    </location>
</feature>
<feature type="signal peptide" evidence="4">
    <location>
        <begin position="1"/>
        <end position="22"/>
    </location>
</feature>
<dbReference type="SMART" id="SM00935">
    <property type="entry name" value="OmpH"/>
    <property type="match status" value="1"/>
</dbReference>
<dbReference type="GO" id="GO:0005829">
    <property type="term" value="C:cytosol"/>
    <property type="evidence" value="ECO:0007669"/>
    <property type="project" value="TreeGrafter"/>
</dbReference>
<dbReference type="KEGG" id="spii:G7077_00175"/>
<keyword evidence="6" id="KW-1185">Reference proteome</keyword>
<reference evidence="5 6" key="1">
    <citation type="submission" date="2020-03" db="EMBL/GenBank/DDBJ databases">
        <title>Sphingomonas sp. nov., isolated from fish.</title>
        <authorList>
            <person name="Hyun D.-W."/>
            <person name="Bae J.-W."/>
        </authorList>
    </citation>
    <scope>NUCLEOTIDE SEQUENCE [LARGE SCALE GENOMIC DNA]</scope>
    <source>
        <strain evidence="5 6">HDW15B</strain>
    </source>
</reference>
<proteinExistence type="inferred from homology"/>
<dbReference type="Gene3D" id="3.30.910.20">
    <property type="entry name" value="Skp domain"/>
    <property type="match status" value="1"/>
</dbReference>
<protein>
    <submittedName>
        <fullName evidence="5">OmpH family outer membrane protein</fullName>
    </submittedName>
</protein>
<evidence type="ECO:0000256" key="4">
    <source>
        <dbReference type="SAM" id="SignalP"/>
    </source>
</evidence>
<accession>A0A6G7YLE9</accession>
<dbReference type="InterPro" id="IPR018247">
    <property type="entry name" value="EF_Hand_1_Ca_BS"/>
</dbReference>
<dbReference type="InterPro" id="IPR024930">
    <property type="entry name" value="Skp_dom_sf"/>
</dbReference>
<evidence type="ECO:0000256" key="2">
    <source>
        <dbReference type="ARBA" id="ARBA00022729"/>
    </source>
</evidence>
<dbReference type="PANTHER" id="PTHR35089">
    <property type="entry name" value="CHAPERONE PROTEIN SKP"/>
    <property type="match status" value="1"/>
</dbReference>
<dbReference type="EMBL" id="CP049869">
    <property type="protein sequence ID" value="QIK77571.1"/>
    <property type="molecule type" value="Genomic_DNA"/>
</dbReference>
<evidence type="ECO:0000256" key="1">
    <source>
        <dbReference type="ARBA" id="ARBA00009091"/>
    </source>
</evidence>
<dbReference type="Gene3D" id="1.10.238.10">
    <property type="entry name" value="EF-hand"/>
    <property type="match status" value="1"/>
</dbReference>
<dbReference type="Proteomes" id="UP000503222">
    <property type="component" value="Chromosome"/>
</dbReference>
<evidence type="ECO:0000256" key="3">
    <source>
        <dbReference type="SAM" id="MobiDB-lite"/>
    </source>
</evidence>
<sequence>MKTILKTVLIAGGLGISANAGAQVTNIATIDTLEAIANAKALVQANNAITTQFASTTTQLEQKRQQLEPLIARMDTNKDGNVDSREFTAARNSKVAAVKQASTQAETIQREMQTLSQPEAIARLYALEQLLTRFNTAQQKVVTDRRIGAVLAPTAFIYAPPTADITAAVTAELDRTVPTVTTAAPANWRPRQQTVQAMEQLIQLGQARAAYAQAAAQQPATAAPATATPAPTATQPAGR</sequence>
<keyword evidence="2 4" id="KW-0732">Signal</keyword>
<feature type="region of interest" description="Disordered" evidence="3">
    <location>
        <begin position="216"/>
        <end position="239"/>
    </location>
</feature>
<dbReference type="GO" id="GO:0051082">
    <property type="term" value="F:unfolded protein binding"/>
    <property type="evidence" value="ECO:0007669"/>
    <property type="project" value="InterPro"/>
</dbReference>
<dbReference type="InterPro" id="IPR005632">
    <property type="entry name" value="Chaperone_Skp"/>
</dbReference>
<dbReference type="AlphaFoldDB" id="A0A6G7YLE9"/>
<dbReference type="RefSeq" id="WP_166409967.1">
    <property type="nucleotide sequence ID" value="NZ_CP049869.1"/>
</dbReference>
<evidence type="ECO:0000313" key="6">
    <source>
        <dbReference type="Proteomes" id="UP000503222"/>
    </source>
</evidence>
<dbReference type="Pfam" id="PF03938">
    <property type="entry name" value="OmpH"/>
    <property type="match status" value="1"/>
</dbReference>
<dbReference type="PROSITE" id="PS00018">
    <property type="entry name" value="EF_HAND_1"/>
    <property type="match status" value="1"/>
</dbReference>
<dbReference type="SUPFAM" id="SSF111384">
    <property type="entry name" value="OmpH-like"/>
    <property type="match status" value="1"/>
</dbReference>
<comment type="similarity">
    <text evidence="1">Belongs to the Skp family.</text>
</comment>
<name>A0A6G7YLE9_9SPHN</name>
<dbReference type="PANTHER" id="PTHR35089:SF1">
    <property type="entry name" value="CHAPERONE PROTEIN SKP"/>
    <property type="match status" value="1"/>
</dbReference>
<organism evidence="5 6">
    <name type="scientific">Sphingomonas piscis</name>
    <dbReference type="NCBI Taxonomy" id="2714943"/>
    <lineage>
        <taxon>Bacteria</taxon>
        <taxon>Pseudomonadati</taxon>
        <taxon>Pseudomonadota</taxon>
        <taxon>Alphaproteobacteria</taxon>
        <taxon>Sphingomonadales</taxon>
        <taxon>Sphingomonadaceae</taxon>
        <taxon>Sphingomonas</taxon>
    </lineage>
</organism>
<dbReference type="GO" id="GO:0050821">
    <property type="term" value="P:protein stabilization"/>
    <property type="evidence" value="ECO:0007669"/>
    <property type="project" value="TreeGrafter"/>
</dbReference>
<gene>
    <name evidence="5" type="ORF">G7077_00175</name>
</gene>